<evidence type="ECO:0000256" key="1">
    <source>
        <dbReference type="SAM" id="SignalP"/>
    </source>
</evidence>
<evidence type="ECO:0000313" key="3">
    <source>
        <dbReference type="Proteomes" id="UP000197535"/>
    </source>
</evidence>
<dbReference type="EMBL" id="LSTO01000001">
    <property type="protein sequence ID" value="OWW22891.1"/>
    <property type="molecule type" value="Genomic_DNA"/>
</dbReference>
<dbReference type="RefSeq" id="WP_088707590.1">
    <property type="nucleotide sequence ID" value="NZ_LSTO01000001.1"/>
</dbReference>
<name>A0A254TJT2_9BURK</name>
<protein>
    <submittedName>
        <fullName evidence="2">Uncharacterized protein</fullName>
    </submittedName>
</protein>
<keyword evidence="3" id="KW-1185">Reference proteome</keyword>
<sequence length="125" mass="12684">MKKLMTLVAIAVTISATSNAFAHGEQPKHGGIVQESGNGISLELVNKDGKTTIYVEDHGKPVATAGASGKLTVLKGADKSELSLEPGGENTLIAKGEAKLGAGAKAIAAVTLSDKKTASVRFAVK</sequence>
<evidence type="ECO:0000313" key="2">
    <source>
        <dbReference type="EMBL" id="OWW22891.1"/>
    </source>
</evidence>
<organism evidence="2 3">
    <name type="scientific">Noviherbaspirillum denitrificans</name>
    <dbReference type="NCBI Taxonomy" id="1968433"/>
    <lineage>
        <taxon>Bacteria</taxon>
        <taxon>Pseudomonadati</taxon>
        <taxon>Pseudomonadota</taxon>
        <taxon>Betaproteobacteria</taxon>
        <taxon>Burkholderiales</taxon>
        <taxon>Oxalobacteraceae</taxon>
        <taxon>Noviherbaspirillum</taxon>
    </lineage>
</organism>
<dbReference type="Proteomes" id="UP000197535">
    <property type="component" value="Unassembled WGS sequence"/>
</dbReference>
<gene>
    <name evidence="2" type="ORF">AYR66_15760</name>
</gene>
<feature type="signal peptide" evidence="1">
    <location>
        <begin position="1"/>
        <end position="22"/>
    </location>
</feature>
<proteinExistence type="predicted"/>
<accession>A0A254TJT2</accession>
<comment type="caution">
    <text evidence="2">The sequence shown here is derived from an EMBL/GenBank/DDBJ whole genome shotgun (WGS) entry which is preliminary data.</text>
</comment>
<keyword evidence="1" id="KW-0732">Signal</keyword>
<dbReference type="AlphaFoldDB" id="A0A254TJT2"/>
<feature type="chain" id="PRO_5012558533" evidence="1">
    <location>
        <begin position="23"/>
        <end position="125"/>
    </location>
</feature>
<reference evidence="2 3" key="1">
    <citation type="submission" date="2016-02" db="EMBL/GenBank/DDBJ databases">
        <authorList>
            <person name="Wen L."/>
            <person name="He K."/>
            <person name="Yang H."/>
        </authorList>
    </citation>
    <scope>NUCLEOTIDE SEQUENCE [LARGE SCALE GENOMIC DNA]</scope>
    <source>
        <strain evidence="2 3">TSA40</strain>
    </source>
</reference>
<dbReference type="OrthoDB" id="8592387at2"/>